<feature type="region of interest" description="Disordered" evidence="2">
    <location>
        <begin position="829"/>
        <end position="989"/>
    </location>
</feature>
<dbReference type="InterPro" id="IPR023393">
    <property type="entry name" value="START-like_dom_sf"/>
</dbReference>
<feature type="region of interest" description="Disordered" evidence="2">
    <location>
        <begin position="438"/>
        <end position="590"/>
    </location>
</feature>
<dbReference type="Proteomes" id="UP000186817">
    <property type="component" value="Unassembled WGS sequence"/>
</dbReference>
<feature type="compositionally biased region" description="Pro residues" evidence="2">
    <location>
        <begin position="861"/>
        <end position="899"/>
    </location>
</feature>
<feature type="compositionally biased region" description="Low complexity" evidence="2">
    <location>
        <begin position="513"/>
        <end position="550"/>
    </location>
</feature>
<gene>
    <name evidence="5" type="ORF">AK812_SmicGene43597</name>
</gene>
<feature type="chain" id="PRO_5012773768" description="Coenzyme Q-binding protein COQ10 START domain-containing protein" evidence="3">
    <location>
        <begin position="18"/>
        <end position="1654"/>
    </location>
</feature>
<evidence type="ECO:0000256" key="1">
    <source>
        <dbReference type="SAM" id="Coils"/>
    </source>
</evidence>
<feature type="coiled-coil region" evidence="1">
    <location>
        <begin position="1202"/>
        <end position="1236"/>
    </location>
</feature>
<dbReference type="Gene3D" id="3.30.530.20">
    <property type="match status" value="1"/>
</dbReference>
<feature type="compositionally biased region" description="Low complexity" evidence="2">
    <location>
        <begin position="832"/>
        <end position="860"/>
    </location>
</feature>
<feature type="compositionally biased region" description="Basic and acidic residues" evidence="2">
    <location>
        <begin position="685"/>
        <end position="704"/>
    </location>
</feature>
<dbReference type="InterPro" id="IPR005031">
    <property type="entry name" value="COQ10_START"/>
</dbReference>
<dbReference type="OrthoDB" id="292693at2759"/>
<feature type="signal peptide" evidence="3">
    <location>
        <begin position="1"/>
        <end position="17"/>
    </location>
</feature>
<evidence type="ECO:0000256" key="3">
    <source>
        <dbReference type="SAM" id="SignalP"/>
    </source>
</evidence>
<keyword evidence="3" id="KW-0732">Signal</keyword>
<accession>A0A1Q9C0L8</accession>
<feature type="domain" description="Coenzyme Q-binding protein COQ10 START" evidence="4">
    <location>
        <begin position="210"/>
        <end position="359"/>
    </location>
</feature>
<feature type="compositionally biased region" description="Basic and acidic residues" evidence="2">
    <location>
        <begin position="922"/>
        <end position="934"/>
    </location>
</feature>
<protein>
    <recommendedName>
        <fullName evidence="4">Coenzyme Q-binding protein COQ10 START domain-containing protein</fullName>
    </recommendedName>
</protein>
<dbReference type="Pfam" id="PF03364">
    <property type="entry name" value="Polyketide_cyc"/>
    <property type="match status" value="1"/>
</dbReference>
<dbReference type="PANTHER" id="PTHR33472:SF28">
    <property type="entry name" value="BROMO AND FHA DOMAIN-CONTAINING PROTEIN DDB_G0267958"/>
    <property type="match status" value="1"/>
</dbReference>
<keyword evidence="6" id="KW-1185">Reference proteome</keyword>
<feature type="compositionally biased region" description="Basic and acidic residues" evidence="2">
    <location>
        <begin position="944"/>
        <end position="967"/>
    </location>
</feature>
<evidence type="ECO:0000256" key="2">
    <source>
        <dbReference type="SAM" id="MobiDB-lite"/>
    </source>
</evidence>
<dbReference type="PANTHER" id="PTHR33472">
    <property type="entry name" value="OS01G0106600 PROTEIN"/>
    <property type="match status" value="1"/>
</dbReference>
<organism evidence="5 6">
    <name type="scientific">Symbiodinium microadriaticum</name>
    <name type="common">Dinoflagellate</name>
    <name type="synonym">Zooxanthella microadriatica</name>
    <dbReference type="NCBI Taxonomy" id="2951"/>
    <lineage>
        <taxon>Eukaryota</taxon>
        <taxon>Sar</taxon>
        <taxon>Alveolata</taxon>
        <taxon>Dinophyceae</taxon>
        <taxon>Suessiales</taxon>
        <taxon>Symbiodiniaceae</taxon>
        <taxon>Symbiodinium</taxon>
    </lineage>
</organism>
<name>A0A1Q9C0L8_SYMMI</name>
<feature type="compositionally biased region" description="Acidic residues" evidence="2">
    <location>
        <begin position="630"/>
        <end position="651"/>
    </location>
</feature>
<reference evidence="5 6" key="1">
    <citation type="submission" date="2016-02" db="EMBL/GenBank/DDBJ databases">
        <title>Genome analysis of coral dinoflagellate symbionts highlights evolutionary adaptations to a symbiotic lifestyle.</title>
        <authorList>
            <person name="Aranda M."/>
            <person name="Li Y."/>
            <person name="Liew Y.J."/>
            <person name="Baumgarten S."/>
            <person name="Simakov O."/>
            <person name="Wilson M."/>
            <person name="Piel J."/>
            <person name="Ashoor H."/>
            <person name="Bougouffa S."/>
            <person name="Bajic V.B."/>
            <person name="Ryu T."/>
            <person name="Ravasi T."/>
            <person name="Bayer T."/>
            <person name="Micklem G."/>
            <person name="Kim H."/>
            <person name="Bhak J."/>
            <person name="Lajeunesse T.C."/>
            <person name="Voolstra C.R."/>
        </authorList>
    </citation>
    <scope>NUCLEOTIDE SEQUENCE [LARGE SCALE GENOMIC DNA]</scope>
    <source>
        <strain evidence="5 6">CCMP2467</strain>
    </source>
</reference>
<comment type="caution">
    <text evidence="5">The sequence shown here is derived from an EMBL/GenBank/DDBJ whole genome shotgun (WGS) entry which is preliminary data.</text>
</comment>
<dbReference type="EMBL" id="LSRX01002016">
    <property type="protein sequence ID" value="OLP76464.1"/>
    <property type="molecule type" value="Genomic_DNA"/>
</dbReference>
<feature type="region of interest" description="Disordered" evidence="2">
    <location>
        <begin position="1473"/>
        <end position="1564"/>
    </location>
</feature>
<evidence type="ECO:0000313" key="5">
    <source>
        <dbReference type="EMBL" id="OLP76464.1"/>
    </source>
</evidence>
<feature type="compositionally biased region" description="Basic and acidic residues" evidence="2">
    <location>
        <begin position="974"/>
        <end position="987"/>
    </location>
</feature>
<proteinExistence type="predicted"/>
<dbReference type="SUPFAM" id="SSF55961">
    <property type="entry name" value="Bet v1-like"/>
    <property type="match status" value="1"/>
</dbReference>
<evidence type="ECO:0000259" key="4">
    <source>
        <dbReference type="Pfam" id="PF03364"/>
    </source>
</evidence>
<feature type="compositionally biased region" description="Basic and acidic residues" evidence="2">
    <location>
        <begin position="1536"/>
        <end position="1552"/>
    </location>
</feature>
<sequence length="1654" mass="179729">MLSLLLAARHLQVFVLGHSLHLRLEQLPMERVLQEVAEMENLEQRFSVNDQAINELVDALLEEPEVQAILVPDLVEAEVYRYALHRILCIAQFMLSQLQIRLFGTQVRLGLYADHSQAPGADKKAEDGLPLIAVREKDVQSVLARIEDEQLRIERELGLRRGDVHLRRSSLDGPALVTHVDLGETEDVHEFTTMAAQDRLSRSLAIQRNVSVPIEIAFQMVSDVNAYPQWMPFCTSAFVTSKEEVEGPGGSSSAKLKCDVGFGLDTGTALGAVGDTIKYQVSLLPPTSDSAAIAQVYHQEPGDVRRVARVVADTVDGFRYGRRLVYDWRFIEFARGHTDVRLDMFFQARNFFFLPIWDSMQASITSVMMREFQKRAVQLQSSRTSPPSGSSINACGPQVLESGECLSFRFKDVAERENFAMCLQIIVVPGLAVVVPAAKGGNKGRGKGKGKPQQPAATPKAEQPAAGKAPQPKISRDSPGTPAVAKTTPLGGSGSGAFSSGGLPVAAPKDEGAAPPAEPKSAAPEPAPAASEETAPEPTADEPAPLTAAEVLPKEESELGEVKEEPGQEEKAEEKVKEEAPDDDIDAGAAEISVVHSVADAAPDDIDIGAAEAPDVDCVEAGDDHGAGPEEPEDVELEAAEDPEGGTDEPNEAVPIDVDQEEAVHSSPAPEVAADFVQSPASPDFSERAFSEPPERPQPEEQLRTRPRILRPLSDLPPGTYRTVRLDRQGLWILVSPNPGLPATSGVRDAEQLDAPDPNEGAAGATAEHIDPYELSQDQWVDLMSVFAKAPASIDLSAAPVVSARRGERTVEGFRAGIGAVAKGEVIEAEARSPSPARSRSPRAAAEGAAPSAPSKATSIPAPPAKAPIPKPPPSDLCADIPPPPPIPVPPPAWPPPTAAPSKDAPPSKAPPVPPPQWAKEQAARREAEAKAKEGGSSAAASRPDPDQGAHPEGAADRLAADQERALQAKAKAQAREQEVQRAREQAAAKASVPAAPRLVGQRPTLSVVFDWHKTLDLGLDRDGVWSPRVVSLLGDIFRLHRPLVFRVLSFTGRGQAQAHREEAERLLPALEAASGATFSSYDQCFERTGNGGKVQLLHRLGPIRGQPPGAHYIVDDNKEIVKESRRTGCKAVLVTPPGGRGRYTEEHLVDALQALNESLASLPEDRASVPGASELRESQYHSKGQAQVQRGQLREEVVAAQRTALERIALLEQELLQSRREREESNRRIEQLIAERRLADDYWWHPSSDHSCTALAPNVFFTRHTKPIARVQRTPGDEVYLWAQECLTHTEAQLRQDPRFPRLTREMSAKLLKTCNSGRFGLMFQQMTEAERMSTGGMPNGRVMLRAIFKHFQLERDRIGMLGERNFLGIKMQGSDVSALESFRDKYLYVLTTIPIDELPRPQTMFNHLLDELEKNSIMKARCEKAREATGGSHRRTTEWLWSKVEIALQLHQQKVNREEFDKNLRAKPQVLTSTATTGKDQVPATPAPKAASKGAADKPPKKEKKNKKDKKDKNKDKDKEVPVAPAPKGGKGKGKGDNPKSPRTPREGKGGDTTPRSAEVKRVKDMTAAEKKKTPCMFYAHGMARPILALLARRQEEVHRPPRAAAKPKAKAKANAAIAAVIPAMPASNLASDTDCNVTWLWDTAAGRHLEL</sequence>
<feature type="region of interest" description="Disordered" evidence="2">
    <location>
        <begin position="603"/>
        <end position="715"/>
    </location>
</feature>
<keyword evidence="1" id="KW-0175">Coiled coil</keyword>
<feature type="compositionally biased region" description="Pro residues" evidence="2">
    <location>
        <begin position="908"/>
        <end position="917"/>
    </location>
</feature>
<feature type="compositionally biased region" description="Basic and acidic residues" evidence="2">
    <location>
        <begin position="552"/>
        <end position="579"/>
    </location>
</feature>
<evidence type="ECO:0000313" key="6">
    <source>
        <dbReference type="Proteomes" id="UP000186817"/>
    </source>
</evidence>
<feature type="compositionally biased region" description="Basic and acidic residues" evidence="2">
    <location>
        <begin position="1511"/>
        <end position="1523"/>
    </location>
</feature>